<keyword evidence="1" id="KW-0456">Lyase</keyword>
<dbReference type="Proteomes" id="UP001058602">
    <property type="component" value="Chromosome 2"/>
</dbReference>
<name>A0ABY5LRH1_9VIBR</name>
<sequence>MSTSTLISGFENPVLDSLSNFRRLSDVIARPGRVAELPKLIGPQGIYKTSFSFLLTLLDTKSSLYLSDEYRVDSVTKNIAFHCNCSCDVNANKADFALVNGANPIDLNQFNTGTARDPHQSTSLVIEVDAIAASAEESFETKLLLSGPGIQSEQTVSLKGLHTSFVDYLSHRTHAFPTGLDMFFMTDDKVMAIPRTTHVKVAGA</sequence>
<evidence type="ECO:0000313" key="1">
    <source>
        <dbReference type="EMBL" id="UUM32360.1"/>
    </source>
</evidence>
<dbReference type="SUPFAM" id="SSF159709">
    <property type="entry name" value="PhnH-like"/>
    <property type="match status" value="1"/>
</dbReference>
<organism evidence="1 2">
    <name type="scientific">Vibrio japonicus</name>
    <dbReference type="NCBI Taxonomy" id="1824638"/>
    <lineage>
        <taxon>Bacteria</taxon>
        <taxon>Pseudomonadati</taxon>
        <taxon>Pseudomonadota</taxon>
        <taxon>Gammaproteobacteria</taxon>
        <taxon>Vibrionales</taxon>
        <taxon>Vibrionaceae</taxon>
        <taxon>Vibrio</taxon>
    </lineage>
</organism>
<dbReference type="PIRSF" id="PIRSF020680">
    <property type="entry name" value="PhnH"/>
    <property type="match status" value="1"/>
</dbReference>
<reference evidence="1" key="1">
    <citation type="submission" date="2022-07" db="EMBL/GenBank/DDBJ databases">
        <title>Complete genome of Vibrio japonicus strain JCM 31412T and phylogenomic assessment of the Nereis clade of the genus Vibrio.</title>
        <authorList>
            <person name="Shlafstein M.D."/>
            <person name="Emsley S.A."/>
            <person name="Ushijima B."/>
            <person name="Videau P."/>
            <person name="Saw J.H."/>
        </authorList>
    </citation>
    <scope>NUCLEOTIDE SEQUENCE</scope>
    <source>
        <strain evidence="1">JCM 31412</strain>
    </source>
</reference>
<dbReference type="Pfam" id="PF05845">
    <property type="entry name" value="PhnH"/>
    <property type="match status" value="1"/>
</dbReference>
<dbReference type="GO" id="GO:0016829">
    <property type="term" value="F:lyase activity"/>
    <property type="evidence" value="ECO:0007669"/>
    <property type="project" value="UniProtKB-KW"/>
</dbReference>
<dbReference type="InterPro" id="IPR038058">
    <property type="entry name" value="PhnH-like_sp"/>
</dbReference>
<dbReference type="NCBIfam" id="TIGR03292">
    <property type="entry name" value="PhnH_redo"/>
    <property type="match status" value="1"/>
</dbReference>
<dbReference type="RefSeq" id="WP_257086025.1">
    <property type="nucleotide sequence ID" value="NZ_CP102097.1"/>
</dbReference>
<dbReference type="Gene3D" id="3.40.50.11310">
    <property type="entry name" value="Bacterial phosphonate metabolism protein PhnH"/>
    <property type="match status" value="1"/>
</dbReference>
<proteinExistence type="predicted"/>
<protein>
    <submittedName>
        <fullName evidence="1">Phosphonate C-P lyase system protein PhnH</fullName>
    </submittedName>
</protein>
<gene>
    <name evidence="1" type="primary">phnH</name>
    <name evidence="1" type="ORF">NP165_18955</name>
</gene>
<evidence type="ECO:0000313" key="2">
    <source>
        <dbReference type="Proteomes" id="UP001058602"/>
    </source>
</evidence>
<dbReference type="InterPro" id="IPR008772">
    <property type="entry name" value="Phosphonate_metab_PhnH"/>
</dbReference>
<keyword evidence="2" id="KW-1185">Reference proteome</keyword>
<accession>A0ABY5LRH1</accession>
<dbReference type="EMBL" id="CP102097">
    <property type="protein sequence ID" value="UUM32360.1"/>
    <property type="molecule type" value="Genomic_DNA"/>
</dbReference>